<dbReference type="FunFam" id="3.40.1440.10:FF:000001">
    <property type="entry name" value="UvrABC system protein C"/>
    <property type="match status" value="1"/>
</dbReference>
<dbReference type="NCBIfam" id="TIGR00194">
    <property type="entry name" value="uvrC"/>
    <property type="match status" value="1"/>
</dbReference>
<dbReference type="SUPFAM" id="SSF47781">
    <property type="entry name" value="RuvA domain 2-like"/>
    <property type="match status" value="1"/>
</dbReference>
<keyword evidence="5 6" id="KW-0234">DNA repair</keyword>
<dbReference type="GO" id="GO:0009381">
    <property type="term" value="F:excinuclease ABC activity"/>
    <property type="evidence" value="ECO:0007669"/>
    <property type="project" value="UniProtKB-UniRule"/>
</dbReference>
<dbReference type="AlphaFoldDB" id="A0A9D1G7Z1"/>
<evidence type="ECO:0000256" key="3">
    <source>
        <dbReference type="ARBA" id="ARBA00022769"/>
    </source>
</evidence>
<evidence type="ECO:0000256" key="1">
    <source>
        <dbReference type="ARBA" id="ARBA00022490"/>
    </source>
</evidence>
<dbReference type="Pfam" id="PF22920">
    <property type="entry name" value="UvrC_RNaseH"/>
    <property type="match status" value="1"/>
</dbReference>
<evidence type="ECO:0000256" key="6">
    <source>
        <dbReference type="HAMAP-Rule" id="MF_00203"/>
    </source>
</evidence>
<protein>
    <recommendedName>
        <fullName evidence="6">UvrABC system protein C</fullName>
        <shortName evidence="6">Protein UvrC</shortName>
    </recommendedName>
    <alternativeName>
        <fullName evidence="6">Excinuclease ABC subunit C</fullName>
    </alternativeName>
</protein>
<organism evidence="10 11">
    <name type="scientific">Candidatus Caccosoma faecigallinarum</name>
    <dbReference type="NCBI Taxonomy" id="2840720"/>
    <lineage>
        <taxon>Bacteria</taxon>
        <taxon>Bacillati</taxon>
        <taxon>Bacillota</taxon>
        <taxon>Bacillota incertae sedis</taxon>
        <taxon>Candidatus Caccosoma</taxon>
    </lineage>
</organism>
<evidence type="ECO:0000259" key="8">
    <source>
        <dbReference type="PROSITE" id="PS50164"/>
    </source>
</evidence>
<feature type="domain" description="UvrC family homology region profile" evidence="9">
    <location>
        <begin position="247"/>
        <end position="461"/>
    </location>
</feature>
<comment type="caution">
    <text evidence="10">The sequence shown here is derived from an EMBL/GenBank/DDBJ whole genome shotgun (WGS) entry which is preliminary data.</text>
</comment>
<dbReference type="InterPro" id="IPR050066">
    <property type="entry name" value="UvrABC_protein_C"/>
</dbReference>
<accession>A0A9D1G7Z1</accession>
<dbReference type="InterPro" id="IPR010994">
    <property type="entry name" value="RuvA_2-like"/>
</dbReference>
<dbReference type="SMART" id="SM00465">
    <property type="entry name" value="GIYc"/>
    <property type="match status" value="1"/>
</dbReference>
<dbReference type="SUPFAM" id="SSF82771">
    <property type="entry name" value="GIY-YIG endonuclease"/>
    <property type="match status" value="1"/>
</dbReference>
<evidence type="ECO:0000313" key="10">
    <source>
        <dbReference type="EMBL" id="HIT17207.1"/>
    </source>
</evidence>
<dbReference type="InterPro" id="IPR038476">
    <property type="entry name" value="UvrC_RNase_H_dom_sf"/>
</dbReference>
<evidence type="ECO:0000256" key="4">
    <source>
        <dbReference type="ARBA" id="ARBA00022881"/>
    </source>
</evidence>
<reference evidence="10" key="1">
    <citation type="submission" date="2020-10" db="EMBL/GenBank/DDBJ databases">
        <authorList>
            <person name="Gilroy R."/>
        </authorList>
    </citation>
    <scope>NUCLEOTIDE SEQUENCE</scope>
    <source>
        <strain evidence="10">14508</strain>
    </source>
</reference>
<dbReference type="GO" id="GO:0009380">
    <property type="term" value="C:excinuclease repair complex"/>
    <property type="evidence" value="ECO:0007669"/>
    <property type="project" value="InterPro"/>
</dbReference>
<feature type="domain" description="GIY-YIG" evidence="8">
    <location>
        <begin position="14"/>
        <end position="91"/>
    </location>
</feature>
<keyword evidence="4 6" id="KW-0267">Excision nuclease</keyword>
<dbReference type="Gene3D" id="1.10.150.20">
    <property type="entry name" value="5' to 3' exonuclease, C-terminal subdomain"/>
    <property type="match status" value="1"/>
</dbReference>
<feature type="domain" description="UVR" evidence="7">
    <location>
        <begin position="196"/>
        <end position="231"/>
    </location>
</feature>
<reference evidence="10" key="2">
    <citation type="journal article" date="2021" name="PeerJ">
        <title>Extensive microbial diversity within the chicken gut microbiome revealed by metagenomics and culture.</title>
        <authorList>
            <person name="Gilroy R."/>
            <person name="Ravi A."/>
            <person name="Getino M."/>
            <person name="Pursley I."/>
            <person name="Horton D.L."/>
            <person name="Alikhan N.F."/>
            <person name="Baker D."/>
            <person name="Gharbi K."/>
            <person name="Hall N."/>
            <person name="Watson M."/>
            <person name="Adriaenssens E.M."/>
            <person name="Foster-Nyarko E."/>
            <person name="Jarju S."/>
            <person name="Secka A."/>
            <person name="Antonio M."/>
            <person name="Oren A."/>
            <person name="Chaudhuri R.R."/>
            <person name="La Ragione R."/>
            <person name="Hildebrand F."/>
            <person name="Pallen M.J."/>
        </authorList>
    </citation>
    <scope>NUCLEOTIDE SEQUENCE</scope>
    <source>
        <strain evidence="10">14508</strain>
    </source>
</reference>
<dbReference type="Pfam" id="PF01541">
    <property type="entry name" value="GIY-YIG"/>
    <property type="match status" value="1"/>
</dbReference>
<comment type="subunit">
    <text evidence="6">Interacts with UvrB in an incision complex.</text>
</comment>
<comment type="similarity">
    <text evidence="6">Belongs to the UvrC family.</text>
</comment>
<dbReference type="GO" id="GO:0005737">
    <property type="term" value="C:cytoplasm"/>
    <property type="evidence" value="ECO:0007669"/>
    <property type="project" value="UniProtKB-SubCell"/>
</dbReference>
<dbReference type="PROSITE" id="PS50165">
    <property type="entry name" value="UVRC"/>
    <property type="match status" value="1"/>
</dbReference>
<dbReference type="InterPro" id="IPR001162">
    <property type="entry name" value="UvrC_RNase_H_dom"/>
</dbReference>
<dbReference type="GO" id="GO:0009432">
    <property type="term" value="P:SOS response"/>
    <property type="evidence" value="ECO:0007669"/>
    <property type="project" value="UniProtKB-UniRule"/>
</dbReference>
<dbReference type="InterPro" id="IPR036876">
    <property type="entry name" value="UVR_dom_sf"/>
</dbReference>
<keyword evidence="6" id="KW-0742">SOS response</keyword>
<evidence type="ECO:0000256" key="5">
    <source>
        <dbReference type="ARBA" id="ARBA00023204"/>
    </source>
</evidence>
<dbReference type="Proteomes" id="UP000886893">
    <property type="component" value="Unassembled WGS sequence"/>
</dbReference>
<evidence type="ECO:0000259" key="9">
    <source>
        <dbReference type="PROSITE" id="PS50165"/>
    </source>
</evidence>
<keyword evidence="1 6" id="KW-0963">Cytoplasm</keyword>
<dbReference type="PANTHER" id="PTHR30562">
    <property type="entry name" value="UVRC/OXIDOREDUCTASE"/>
    <property type="match status" value="1"/>
</dbReference>
<evidence type="ECO:0000256" key="2">
    <source>
        <dbReference type="ARBA" id="ARBA00022763"/>
    </source>
</evidence>
<comment type="function">
    <text evidence="6">The UvrABC repair system catalyzes the recognition and processing of DNA lesions. UvrC both incises the 5' and 3' sides of the lesion. The N-terminal half is responsible for the 3' incision and the C-terminal half is responsible for the 5' incision.</text>
</comment>
<dbReference type="InterPro" id="IPR035901">
    <property type="entry name" value="GIY-YIG_endonuc_sf"/>
</dbReference>
<proteinExistence type="inferred from homology"/>
<dbReference type="Pfam" id="PF02151">
    <property type="entry name" value="UVR"/>
    <property type="match status" value="1"/>
</dbReference>
<dbReference type="InterPro" id="IPR000305">
    <property type="entry name" value="GIY-YIG_endonuc"/>
</dbReference>
<dbReference type="PANTHER" id="PTHR30562:SF1">
    <property type="entry name" value="UVRABC SYSTEM PROTEIN C"/>
    <property type="match status" value="1"/>
</dbReference>
<sequence>MNEKIKAKLDILPLQPGCYIFKDADQNILYVGKAKKLKNRVLQYFNRAYNNKTAKLVQQIDDLEFFVTLSEKEALVLEINLIKQYYPPFNVIFKDDKHYPYIAISKEKNPRLKITRDAKSKSYKHYGPFPDSKAAYNTMHLLNAIYPLRKCRVVPKNVCLYYHMKQCLAPCIHDVKQQDYQQIVNEIDKFFKGNTKDILQDLTQKMHQASDALEFEKANEYKQLIQQIHAVTDKQVIEFNDQVNRDIIGFYQKEGYLSITILMYKNGYLNAKINEVIDILDTIEEPLLDYLMQFYQTHDIPKEIYISNGIHLDLLEETLMVKVIYPKAAKGLDLILIAVENAKKSLEEKFVSLALKDADIFIELGKYFNKERISTIEMCDISHISGDSAVGGVVVFTNGYPIKNKYRKFIIKGENKQDDLASTYEVIYRRFYNLLKDNLPFSDLLIVDGGVNQMKAAMNALQTLGITLDVCGLAKDQHHHTRALILPNFKEVELAKNSKLFLFLMRLQDEVHRYAITFFKAKKAKSMFSSLFDQVEGLGPARKKRLLELYPTLEELKKCSIEQLSQILPLNVAKNLQKVLNNTNHLKNNAYDDSEANGG</sequence>
<dbReference type="InterPro" id="IPR047296">
    <property type="entry name" value="GIY-YIG_UvrC_Cho"/>
</dbReference>
<dbReference type="InterPro" id="IPR001943">
    <property type="entry name" value="UVR_dom"/>
</dbReference>
<name>A0A9D1G7Z1_9FIRM</name>
<dbReference type="GO" id="GO:0003677">
    <property type="term" value="F:DNA binding"/>
    <property type="evidence" value="ECO:0007669"/>
    <property type="project" value="UniProtKB-UniRule"/>
</dbReference>
<comment type="subcellular location">
    <subcellularLocation>
        <location evidence="6">Cytoplasm</location>
    </subcellularLocation>
</comment>
<dbReference type="HAMAP" id="MF_00203">
    <property type="entry name" value="UvrC"/>
    <property type="match status" value="1"/>
</dbReference>
<dbReference type="GO" id="GO:0006289">
    <property type="term" value="P:nucleotide-excision repair"/>
    <property type="evidence" value="ECO:0007669"/>
    <property type="project" value="UniProtKB-UniRule"/>
</dbReference>
<dbReference type="PROSITE" id="PS50164">
    <property type="entry name" value="GIY_YIG"/>
    <property type="match status" value="1"/>
</dbReference>
<dbReference type="CDD" id="cd10434">
    <property type="entry name" value="GIY-YIG_UvrC_Cho"/>
    <property type="match status" value="1"/>
</dbReference>
<evidence type="ECO:0000259" key="7">
    <source>
        <dbReference type="PROSITE" id="PS50151"/>
    </source>
</evidence>
<gene>
    <name evidence="6 10" type="primary">uvrC</name>
    <name evidence="10" type="ORF">IAD04_02360</name>
</gene>
<dbReference type="Pfam" id="PF08459">
    <property type="entry name" value="UvrC_RNaseH_dom"/>
    <property type="match status" value="1"/>
</dbReference>
<dbReference type="SUPFAM" id="SSF46600">
    <property type="entry name" value="C-terminal UvrC-binding domain of UvrB"/>
    <property type="match status" value="1"/>
</dbReference>
<keyword evidence="2 6" id="KW-0227">DNA damage</keyword>
<dbReference type="EMBL" id="DVKI01000075">
    <property type="protein sequence ID" value="HIT17207.1"/>
    <property type="molecule type" value="Genomic_DNA"/>
</dbReference>
<evidence type="ECO:0000313" key="11">
    <source>
        <dbReference type="Proteomes" id="UP000886893"/>
    </source>
</evidence>
<keyword evidence="3 6" id="KW-0228">DNA excision</keyword>
<dbReference type="Gene3D" id="3.40.1440.10">
    <property type="entry name" value="GIY-YIG endonuclease"/>
    <property type="match status" value="1"/>
</dbReference>
<dbReference type="InterPro" id="IPR004791">
    <property type="entry name" value="UvrC"/>
</dbReference>
<dbReference type="PROSITE" id="PS50151">
    <property type="entry name" value="UVR"/>
    <property type="match status" value="1"/>
</dbReference>
<dbReference type="Gene3D" id="3.30.420.340">
    <property type="entry name" value="UvrC, RNAse H endonuclease domain"/>
    <property type="match status" value="1"/>
</dbReference>